<dbReference type="KEGG" id="och:CES85_3516"/>
<dbReference type="PRINTS" id="PR00080">
    <property type="entry name" value="SDRFAMILY"/>
</dbReference>
<dbReference type="SUPFAM" id="SSF51735">
    <property type="entry name" value="NAD(P)-binding Rossmann-fold domains"/>
    <property type="match status" value="1"/>
</dbReference>
<geneLocation type="plasmid" evidence="1 2">
    <name>unnamed1</name>
</geneLocation>
<evidence type="ECO:0000313" key="1">
    <source>
        <dbReference type="EMBL" id="ASV88184.1"/>
    </source>
</evidence>
<protein>
    <submittedName>
        <fullName evidence="1">KR domain protein</fullName>
    </submittedName>
</protein>
<gene>
    <name evidence="1" type="ORF">CES85_3516</name>
</gene>
<organism evidence="1 2">
    <name type="scientific">Ochrobactrum quorumnocens</name>
    <dbReference type="NCBI Taxonomy" id="271865"/>
    <lineage>
        <taxon>Bacteria</taxon>
        <taxon>Pseudomonadati</taxon>
        <taxon>Pseudomonadota</taxon>
        <taxon>Alphaproteobacteria</taxon>
        <taxon>Hyphomicrobiales</taxon>
        <taxon>Brucellaceae</taxon>
        <taxon>Brucella/Ochrobactrum group</taxon>
        <taxon>Ochrobactrum</taxon>
    </lineage>
</organism>
<keyword evidence="1" id="KW-0614">Plasmid</keyword>
<evidence type="ECO:0000313" key="2">
    <source>
        <dbReference type="Proteomes" id="UP000215256"/>
    </source>
</evidence>
<accession>A0A248UNG0</accession>
<dbReference type="Pfam" id="PF13561">
    <property type="entry name" value="adh_short_C2"/>
    <property type="match status" value="1"/>
</dbReference>
<reference evidence="1 2" key="1">
    <citation type="submission" date="2017-07" db="EMBL/GenBank/DDBJ databases">
        <title>Phylogenetic study on the rhizospheric bacterium Ochrobactrum sp. A44.</title>
        <authorList>
            <person name="Krzyzanowska D.M."/>
            <person name="Ossowicki A."/>
            <person name="Rajewska M."/>
            <person name="Maciag T."/>
            <person name="Kaczynski Z."/>
            <person name="Czerwicka M."/>
            <person name="Jafra S."/>
        </authorList>
    </citation>
    <scope>NUCLEOTIDE SEQUENCE [LARGE SCALE GENOMIC DNA]</scope>
    <source>
        <strain evidence="1 2">A44</strain>
        <plasmid evidence="1 2">unnamed1</plasmid>
    </source>
</reference>
<dbReference type="OrthoDB" id="9804774at2"/>
<dbReference type="InterPro" id="IPR002347">
    <property type="entry name" value="SDR_fam"/>
</dbReference>
<dbReference type="PRINTS" id="PR00081">
    <property type="entry name" value="GDHRDH"/>
</dbReference>
<name>A0A248UNG0_9HYPH</name>
<dbReference type="RefSeq" id="WP_095448590.1">
    <property type="nucleotide sequence ID" value="NZ_CP022605.1"/>
</dbReference>
<proteinExistence type="predicted"/>
<dbReference type="PANTHER" id="PTHR43975">
    <property type="entry name" value="ZGC:101858"/>
    <property type="match status" value="1"/>
</dbReference>
<dbReference type="Gene3D" id="3.40.50.720">
    <property type="entry name" value="NAD(P)-binding Rossmann-like Domain"/>
    <property type="match status" value="1"/>
</dbReference>
<sequence length="255" mass="26540">MGTAIVTGASRGLGRAFAIGLAKDGFALSLCARDGAALAETAELARAAGSPNIIIVAADLSQAGAAEKVVSETLAATGQIDALINNAGATKRGDFLSLTDEDFHEGFALKFHATVRFCRAAWDALSHSKGNIVNISGVGAHTPEPDFTIGGSVNSALINFTKAISKRAQGTGMRINTLCPGHILTDRLNRRIEVLAKERNISVESAREEIREAQGIQRYGEADEVANVVRFLCSPAAAYVHGTVINVDGGATPGI</sequence>
<dbReference type="Proteomes" id="UP000215256">
    <property type="component" value="Plasmid unnamed1"/>
</dbReference>
<dbReference type="AlphaFoldDB" id="A0A248UNG0"/>
<dbReference type="EMBL" id="CP022605">
    <property type="protein sequence ID" value="ASV88184.1"/>
    <property type="molecule type" value="Genomic_DNA"/>
</dbReference>
<dbReference type="PANTHER" id="PTHR43975:SF2">
    <property type="entry name" value="EG:BACR7A4.14 PROTEIN-RELATED"/>
    <property type="match status" value="1"/>
</dbReference>
<dbReference type="InterPro" id="IPR036291">
    <property type="entry name" value="NAD(P)-bd_dom_sf"/>
</dbReference>